<dbReference type="STRING" id="478801.Ksed_13480"/>
<evidence type="ECO:0008006" key="3">
    <source>
        <dbReference type="Google" id="ProtNLM"/>
    </source>
</evidence>
<dbReference type="RefSeq" id="WP_015779322.1">
    <property type="nucleotide sequence ID" value="NC_013169.1"/>
</dbReference>
<proteinExistence type="predicted"/>
<gene>
    <name evidence="1" type="ordered locus">Ksed_13480</name>
</gene>
<keyword evidence="2" id="KW-1185">Reference proteome</keyword>
<dbReference type="HOGENOM" id="CLU_182353_0_0_11"/>
<name>C7NHM0_KYTSD</name>
<evidence type="ECO:0000313" key="2">
    <source>
        <dbReference type="Proteomes" id="UP000006666"/>
    </source>
</evidence>
<dbReference type="EMBL" id="CP001686">
    <property type="protein sequence ID" value="ACV06377.1"/>
    <property type="molecule type" value="Genomic_DNA"/>
</dbReference>
<reference evidence="1 2" key="1">
    <citation type="journal article" date="2009" name="Stand. Genomic Sci.">
        <title>Complete genome sequence of Kytococcus sedentarius type strain (541).</title>
        <authorList>
            <person name="Sims D."/>
            <person name="Brettin T."/>
            <person name="Detter J.C."/>
            <person name="Han C."/>
            <person name="Lapidus A."/>
            <person name="Copeland A."/>
            <person name="Glavina Del Rio T."/>
            <person name="Nolan M."/>
            <person name="Chen F."/>
            <person name="Lucas S."/>
            <person name="Tice H."/>
            <person name="Cheng J.F."/>
            <person name="Bruce D."/>
            <person name="Goodwin L."/>
            <person name="Pitluck S."/>
            <person name="Ovchinnikova G."/>
            <person name="Pati A."/>
            <person name="Ivanova N."/>
            <person name="Mavrommatis K."/>
            <person name="Chen A."/>
            <person name="Palaniappan K."/>
            <person name="D'haeseleer P."/>
            <person name="Chain P."/>
            <person name="Bristow J."/>
            <person name="Eisen J.A."/>
            <person name="Markowitz V."/>
            <person name="Hugenholtz P."/>
            <person name="Schneider S."/>
            <person name="Goker M."/>
            <person name="Pukall R."/>
            <person name="Kyrpides N.C."/>
            <person name="Klenk H.P."/>
        </authorList>
    </citation>
    <scope>NUCLEOTIDE SEQUENCE [LARGE SCALE GENOMIC DNA]</scope>
    <source>
        <strain evidence="2">ATCC 14392 / DSM 20547 / JCM 11482 / CCUG 33030 / NBRC 15357 / NCTC 11040 / CCM 314 / 541</strain>
    </source>
</reference>
<dbReference type="AlphaFoldDB" id="C7NHM0"/>
<dbReference type="Proteomes" id="UP000006666">
    <property type="component" value="Chromosome"/>
</dbReference>
<dbReference type="KEGG" id="kse:Ksed_13480"/>
<accession>C7NHM0</accession>
<protein>
    <recommendedName>
        <fullName evidence="3">Acetone carboxylase</fullName>
    </recommendedName>
</protein>
<evidence type="ECO:0000313" key="1">
    <source>
        <dbReference type="EMBL" id="ACV06377.1"/>
    </source>
</evidence>
<sequence>MTEVICSATACRARAQHAVVWNNPALHSPERRKVWTACDEHVQYLTDFVALRGFHRETIPVADLTKGDG</sequence>
<organism evidence="1 2">
    <name type="scientific">Kytococcus sedentarius (strain ATCC 14392 / DSM 20547 / JCM 11482 / CCUG 33030 / NBRC 15357 / NCTC 11040 / CCM 314 / 541)</name>
    <name type="common">Micrococcus sedentarius</name>
    <dbReference type="NCBI Taxonomy" id="478801"/>
    <lineage>
        <taxon>Bacteria</taxon>
        <taxon>Bacillati</taxon>
        <taxon>Actinomycetota</taxon>
        <taxon>Actinomycetes</taxon>
        <taxon>Micrococcales</taxon>
        <taxon>Kytococcaceae</taxon>
        <taxon>Kytococcus</taxon>
    </lineage>
</organism>
<dbReference type="eggNOG" id="ENOG5032YQ8">
    <property type="taxonomic scope" value="Bacteria"/>
</dbReference>